<dbReference type="AlphaFoldDB" id="A0A6A4LJ00"/>
<evidence type="ECO:0000313" key="1">
    <source>
        <dbReference type="EMBL" id="KAE9454587.1"/>
    </source>
</evidence>
<proteinExistence type="predicted"/>
<evidence type="ECO:0000313" key="2">
    <source>
        <dbReference type="Proteomes" id="UP000428333"/>
    </source>
</evidence>
<dbReference type="OrthoDB" id="1717682at2759"/>
<accession>A0A6A4LJ00</accession>
<protein>
    <submittedName>
        <fullName evidence="1">Uncharacterized protein</fullName>
    </submittedName>
</protein>
<dbReference type="InterPro" id="IPR001611">
    <property type="entry name" value="Leu-rich_rpt"/>
</dbReference>
<dbReference type="PANTHER" id="PTHR48009:SF4">
    <property type="entry name" value="LEUCINE-RICH REPEAT (LRR) FAMILY PROTEIN"/>
    <property type="match status" value="1"/>
</dbReference>
<comment type="caution">
    <text evidence="1">The sequence shown here is derived from an EMBL/GenBank/DDBJ whole genome shotgun (WGS) entry which is preliminary data.</text>
</comment>
<dbReference type="SUPFAM" id="SSF52058">
    <property type="entry name" value="L domain-like"/>
    <property type="match status" value="1"/>
</dbReference>
<dbReference type="InterPro" id="IPR032675">
    <property type="entry name" value="LRR_dom_sf"/>
</dbReference>
<dbReference type="Proteomes" id="UP000428333">
    <property type="component" value="Linkage Group LG08"/>
</dbReference>
<dbReference type="Gene3D" id="3.80.10.10">
    <property type="entry name" value="Ribonuclease Inhibitor"/>
    <property type="match status" value="1"/>
</dbReference>
<dbReference type="Pfam" id="PF13855">
    <property type="entry name" value="LRR_8"/>
    <property type="match status" value="1"/>
</dbReference>
<name>A0A6A4LJ00_9ERIC</name>
<dbReference type="PANTHER" id="PTHR48009">
    <property type="entry name" value="LEUCINE-RICH REPEAT (LRR) FAMILY PROTEIN"/>
    <property type="match status" value="1"/>
</dbReference>
<dbReference type="EMBL" id="QEFC01002103">
    <property type="protein sequence ID" value="KAE9454587.1"/>
    <property type="molecule type" value="Genomic_DNA"/>
</dbReference>
<feature type="non-terminal residue" evidence="1">
    <location>
        <position position="1"/>
    </location>
</feature>
<reference evidence="1 2" key="1">
    <citation type="journal article" date="2019" name="Genome Biol. Evol.">
        <title>The Rhododendron genome and chromosomal organization provide insight into shared whole-genome duplications across the heath family (Ericaceae).</title>
        <authorList>
            <person name="Soza V.L."/>
            <person name="Lindsley D."/>
            <person name="Waalkes A."/>
            <person name="Ramage E."/>
            <person name="Patwardhan R.P."/>
            <person name="Burton J.N."/>
            <person name="Adey A."/>
            <person name="Kumar A."/>
            <person name="Qiu R."/>
            <person name="Shendure J."/>
            <person name="Hall B."/>
        </authorList>
    </citation>
    <scope>NUCLEOTIDE SEQUENCE [LARGE SCALE GENOMIC DNA]</scope>
    <source>
        <strain evidence="1">RSF 1966-606</strain>
    </source>
</reference>
<organism evidence="1 2">
    <name type="scientific">Rhododendron williamsianum</name>
    <dbReference type="NCBI Taxonomy" id="262921"/>
    <lineage>
        <taxon>Eukaryota</taxon>
        <taxon>Viridiplantae</taxon>
        <taxon>Streptophyta</taxon>
        <taxon>Embryophyta</taxon>
        <taxon>Tracheophyta</taxon>
        <taxon>Spermatophyta</taxon>
        <taxon>Magnoliopsida</taxon>
        <taxon>eudicotyledons</taxon>
        <taxon>Gunneridae</taxon>
        <taxon>Pentapetalae</taxon>
        <taxon>asterids</taxon>
        <taxon>Ericales</taxon>
        <taxon>Ericaceae</taxon>
        <taxon>Ericoideae</taxon>
        <taxon>Rhodoreae</taxon>
        <taxon>Rhododendron</taxon>
    </lineage>
</organism>
<dbReference type="InterPro" id="IPR053213">
    <property type="entry name" value="RLP29"/>
</dbReference>
<keyword evidence="2" id="KW-1185">Reference proteome</keyword>
<gene>
    <name evidence="1" type="ORF">C3L33_13512</name>
</gene>
<sequence>MGKLKRVAIEDDFDLDLPRSFNDNHLTGGIPDAFQTLTGLITLDLSGNNLSSQLPPSMGSLSSLTTLSVMLILEFDV</sequence>